<evidence type="ECO:0000256" key="3">
    <source>
        <dbReference type="ARBA" id="ARBA00023014"/>
    </source>
</evidence>
<proteinExistence type="predicted"/>
<keyword evidence="1" id="KW-0479">Metal-binding</keyword>
<dbReference type="AlphaFoldDB" id="A0A9D2HMW5"/>
<keyword evidence="3" id="KW-0411">Iron-sulfur</keyword>
<dbReference type="Pfam" id="PF12838">
    <property type="entry name" value="Fer4_7"/>
    <property type="match status" value="1"/>
</dbReference>
<dbReference type="InterPro" id="IPR009051">
    <property type="entry name" value="Helical_ferredxn"/>
</dbReference>
<dbReference type="PROSITE" id="PS51379">
    <property type="entry name" value="4FE4S_FER_2"/>
    <property type="match status" value="2"/>
</dbReference>
<dbReference type="SUPFAM" id="SSF69336">
    <property type="entry name" value="Alpha subunit of glutamate synthase, C-terminal domain"/>
    <property type="match status" value="1"/>
</dbReference>
<feature type="domain" description="4Fe-4S ferredoxin-type" evidence="4">
    <location>
        <begin position="735"/>
        <end position="764"/>
    </location>
</feature>
<feature type="domain" description="4Fe-4S ferredoxin-type" evidence="4">
    <location>
        <begin position="701"/>
        <end position="730"/>
    </location>
</feature>
<dbReference type="PROSITE" id="PS00198">
    <property type="entry name" value="4FE4S_FER_1"/>
    <property type="match status" value="1"/>
</dbReference>
<evidence type="ECO:0000256" key="2">
    <source>
        <dbReference type="ARBA" id="ARBA00023004"/>
    </source>
</evidence>
<dbReference type="InterPro" id="IPR017900">
    <property type="entry name" value="4Fe4S_Fe_S_CS"/>
</dbReference>
<accession>A0A9D2HMW5</accession>
<dbReference type="Proteomes" id="UP000823821">
    <property type="component" value="Unassembled WGS sequence"/>
</dbReference>
<protein>
    <submittedName>
        <fullName evidence="5">FAD-dependent oxidoreductase</fullName>
    </submittedName>
</protein>
<evidence type="ECO:0000313" key="6">
    <source>
        <dbReference type="Proteomes" id="UP000823821"/>
    </source>
</evidence>
<dbReference type="InterPro" id="IPR051394">
    <property type="entry name" value="Glutamate_Synthase"/>
</dbReference>
<dbReference type="Gene3D" id="1.10.1060.10">
    <property type="entry name" value="Alpha-helical ferredoxin"/>
    <property type="match status" value="1"/>
</dbReference>
<dbReference type="PRINTS" id="PR00368">
    <property type="entry name" value="FADPNR"/>
</dbReference>
<keyword evidence="2" id="KW-0408">Iron</keyword>
<evidence type="ECO:0000256" key="1">
    <source>
        <dbReference type="ARBA" id="ARBA00022723"/>
    </source>
</evidence>
<dbReference type="InterPro" id="IPR002489">
    <property type="entry name" value="Glu_synth_asu_C"/>
</dbReference>
<dbReference type="GO" id="GO:0016491">
    <property type="term" value="F:oxidoreductase activity"/>
    <property type="evidence" value="ECO:0007669"/>
    <property type="project" value="InterPro"/>
</dbReference>
<gene>
    <name evidence="5" type="ORF">H9784_08660</name>
</gene>
<dbReference type="Gene3D" id="3.50.50.60">
    <property type="entry name" value="FAD/NAD(P)-binding domain"/>
    <property type="match status" value="2"/>
</dbReference>
<reference evidence="5" key="2">
    <citation type="submission" date="2021-04" db="EMBL/GenBank/DDBJ databases">
        <authorList>
            <person name="Gilroy R."/>
        </authorList>
    </citation>
    <scope>NUCLEOTIDE SEQUENCE</scope>
    <source>
        <strain evidence="5">5032</strain>
    </source>
</reference>
<dbReference type="PANTHER" id="PTHR43100">
    <property type="entry name" value="GLUTAMATE SYNTHASE [NADPH] SMALL CHAIN"/>
    <property type="match status" value="1"/>
</dbReference>
<dbReference type="Pfam" id="PF07992">
    <property type="entry name" value="Pyr_redox_2"/>
    <property type="match status" value="1"/>
</dbReference>
<dbReference type="InterPro" id="IPR023753">
    <property type="entry name" value="FAD/NAD-binding_dom"/>
</dbReference>
<dbReference type="InterPro" id="IPR017896">
    <property type="entry name" value="4Fe4S_Fe-S-bd"/>
</dbReference>
<dbReference type="GO" id="GO:0051536">
    <property type="term" value="F:iron-sulfur cluster binding"/>
    <property type="evidence" value="ECO:0007669"/>
    <property type="project" value="UniProtKB-KW"/>
</dbReference>
<dbReference type="Pfam" id="PF14691">
    <property type="entry name" value="Fer4_20"/>
    <property type="match status" value="1"/>
</dbReference>
<reference evidence="5" key="1">
    <citation type="journal article" date="2021" name="PeerJ">
        <title>Extensive microbial diversity within the chicken gut microbiome revealed by metagenomics and culture.</title>
        <authorList>
            <person name="Gilroy R."/>
            <person name="Ravi A."/>
            <person name="Getino M."/>
            <person name="Pursley I."/>
            <person name="Horton D.L."/>
            <person name="Alikhan N.F."/>
            <person name="Baker D."/>
            <person name="Gharbi K."/>
            <person name="Hall N."/>
            <person name="Watson M."/>
            <person name="Adriaenssens E.M."/>
            <person name="Foster-Nyarko E."/>
            <person name="Jarju S."/>
            <person name="Secka A."/>
            <person name="Antonio M."/>
            <person name="Oren A."/>
            <person name="Chaudhuri R.R."/>
            <person name="La Ragione R."/>
            <person name="Hildebrand F."/>
            <person name="Pallen M.J."/>
        </authorList>
    </citation>
    <scope>NUCLEOTIDE SEQUENCE</scope>
    <source>
        <strain evidence="5">5032</strain>
    </source>
</reference>
<dbReference type="Gene3D" id="3.30.70.20">
    <property type="match status" value="1"/>
</dbReference>
<dbReference type="SUPFAM" id="SSF54862">
    <property type="entry name" value="4Fe-4S ferredoxins"/>
    <property type="match status" value="1"/>
</dbReference>
<dbReference type="GO" id="GO:0046872">
    <property type="term" value="F:metal ion binding"/>
    <property type="evidence" value="ECO:0007669"/>
    <property type="project" value="UniProtKB-KW"/>
</dbReference>
<dbReference type="Pfam" id="PF01493">
    <property type="entry name" value="GXGXG"/>
    <property type="match status" value="1"/>
</dbReference>
<organism evidence="5 6">
    <name type="scientific">Candidatus Desulfovibrio intestinavium</name>
    <dbReference type="NCBI Taxonomy" id="2838534"/>
    <lineage>
        <taxon>Bacteria</taxon>
        <taxon>Pseudomonadati</taxon>
        <taxon>Thermodesulfobacteriota</taxon>
        <taxon>Desulfovibrionia</taxon>
        <taxon>Desulfovibrionales</taxon>
        <taxon>Desulfovibrionaceae</taxon>
        <taxon>Desulfovibrio</taxon>
    </lineage>
</organism>
<dbReference type="SUPFAM" id="SSF51905">
    <property type="entry name" value="FAD/NAD(P)-binding domain"/>
    <property type="match status" value="1"/>
</dbReference>
<evidence type="ECO:0000313" key="5">
    <source>
        <dbReference type="EMBL" id="HJA79616.1"/>
    </source>
</evidence>
<dbReference type="PANTHER" id="PTHR43100:SF2">
    <property type="entry name" value="BNAA03G19380D PROTEIN"/>
    <property type="match status" value="1"/>
</dbReference>
<name>A0A9D2HMW5_9BACT</name>
<dbReference type="EMBL" id="DWZD01000047">
    <property type="protein sequence ID" value="HJA79616.1"/>
    <property type="molecule type" value="Genomic_DNA"/>
</dbReference>
<comment type="caution">
    <text evidence="5">The sequence shown here is derived from an EMBL/GenBank/DDBJ whole genome shotgun (WGS) entry which is preliminary data.</text>
</comment>
<dbReference type="Gene3D" id="2.160.20.60">
    <property type="entry name" value="Glutamate synthase, alpha subunit, C-terminal domain"/>
    <property type="match status" value="1"/>
</dbReference>
<evidence type="ECO:0000259" key="4">
    <source>
        <dbReference type="PROSITE" id="PS51379"/>
    </source>
</evidence>
<dbReference type="InterPro" id="IPR036188">
    <property type="entry name" value="FAD/NAD-bd_sf"/>
</dbReference>
<sequence length="768" mass="82509">MLHLTTVHDHHRLSTQDLLLRIEEAVERGETEFVIEASGQHDIGGPLWNREGRPLRFTVTNPGQRVGGMCLPDTEVIVNGPAPADVGWLNAGGRIVVRGDAGDTAGHCAAAGRIYIGGRAGTRSGSLMKHDPQYEAPELWILQSVGSFSFEFMGGGKAVVCGWDSQTLPSVLGERPCVGMVGGVVYVRGPLGELPPDVAAHPLDGDDIAFLDSGLEGFLEAVERPRLRRELTVWKHWRKLLPAPHAADNHQGLPDMRDFRRNRWVTDGIFGDVCPDDFRVNALLAHAADRLRRPLWENARHAAPCEHACPADIPSQRRFNLLREGRVEEALRLVLDYSPFPASVCGHVCPNLCEGVCSRNQLDAAVQIGALGRLSADIAPPPAAPASGKSVGIIGGGVGGLSAAWQLARLGHTVTVYEADEEIGGKLRQVIPHARLDASVLHAELQRIRDAGVHVRTGCRVDAARFAALRKEHDALIIATGGHRARLFPWPGKERLVAGIDFLKAVNRNEAPAVPERVVVIGCGNAGMDVAAGAFARGAREVTCVDVQKPAAFPHEMAHIEALGGRIVWPVRTREITEQGLVDEEGRLFPADMVIISVGETPELDFVPETAPRFRDWLAPTADGSVLDNVFAVGDVVRPGLLVDAIGSGRRVALAVDARLRGEAPEAVRPAPLPCIPADRLHTAWFAPCPADQRPEAAHDHQRCISCGTCRDCRMCLTACPQQAIARKVAADGSVSYDSDPARCVGCGICAGVCPCGIWRMEDNAPAA</sequence>
<dbReference type="InterPro" id="IPR036485">
    <property type="entry name" value="Glu_synth_asu_C_sf"/>
</dbReference>
<dbReference type="InterPro" id="IPR028261">
    <property type="entry name" value="DPD_II"/>
</dbReference>